<organism evidence="10 11">
    <name type="scientific">Lutibacter oricola</name>
    <dbReference type="NCBI Taxonomy" id="762486"/>
    <lineage>
        <taxon>Bacteria</taxon>
        <taxon>Pseudomonadati</taxon>
        <taxon>Bacteroidota</taxon>
        <taxon>Flavobacteriia</taxon>
        <taxon>Flavobacteriales</taxon>
        <taxon>Flavobacteriaceae</taxon>
        <taxon>Lutibacter</taxon>
    </lineage>
</organism>
<accession>A0A1H2Z6R5</accession>
<evidence type="ECO:0000256" key="3">
    <source>
        <dbReference type="ARBA" id="ARBA00022692"/>
    </source>
</evidence>
<dbReference type="Pfam" id="PF22744">
    <property type="entry name" value="Toast-rack_PspC-Cterm"/>
    <property type="match status" value="1"/>
</dbReference>
<feature type="domain" description="PspC-related ToastRack" evidence="9">
    <location>
        <begin position="408"/>
        <end position="538"/>
    </location>
</feature>
<dbReference type="AlphaFoldDB" id="A0A1H2Z6R5"/>
<proteinExistence type="predicted"/>
<reference evidence="10 11" key="1">
    <citation type="submission" date="2016-10" db="EMBL/GenBank/DDBJ databases">
        <authorList>
            <person name="de Groot N.N."/>
        </authorList>
    </citation>
    <scope>NUCLEOTIDE SEQUENCE [LARGE SCALE GENOMIC DNA]</scope>
    <source>
        <strain evidence="10 11">DSM 24956</strain>
    </source>
</reference>
<evidence type="ECO:0000256" key="1">
    <source>
        <dbReference type="ARBA" id="ARBA00004162"/>
    </source>
</evidence>
<dbReference type="EMBL" id="FNNJ01000003">
    <property type="protein sequence ID" value="SDX13090.1"/>
    <property type="molecule type" value="Genomic_DNA"/>
</dbReference>
<keyword evidence="11" id="KW-1185">Reference proteome</keyword>
<evidence type="ECO:0000259" key="8">
    <source>
        <dbReference type="Pfam" id="PF22571"/>
    </source>
</evidence>
<feature type="domain" description="PspC-related transmembrane region" evidence="8">
    <location>
        <begin position="213"/>
        <end position="360"/>
    </location>
</feature>
<protein>
    <submittedName>
        <fullName evidence="10">Phage shock protein C (PspC) family protein</fullName>
    </submittedName>
</protein>
<feature type="transmembrane region" description="Helical" evidence="6">
    <location>
        <begin position="243"/>
        <end position="272"/>
    </location>
</feature>
<dbReference type="PANTHER" id="PTHR33885:SF3">
    <property type="entry name" value="PHAGE SHOCK PROTEIN C"/>
    <property type="match status" value="1"/>
</dbReference>
<keyword evidence="2" id="KW-1003">Cell membrane</keyword>
<feature type="transmembrane region" description="Helical" evidence="6">
    <location>
        <begin position="116"/>
        <end position="134"/>
    </location>
</feature>
<feature type="transmembrane region" description="Helical" evidence="6">
    <location>
        <begin position="337"/>
        <end position="358"/>
    </location>
</feature>
<evidence type="ECO:0000256" key="4">
    <source>
        <dbReference type="ARBA" id="ARBA00022989"/>
    </source>
</evidence>
<evidence type="ECO:0000313" key="10">
    <source>
        <dbReference type="EMBL" id="SDX13090.1"/>
    </source>
</evidence>
<dbReference type="Pfam" id="PF22571">
    <property type="entry name" value="LiaI-LiaF-TM_PspC"/>
    <property type="match status" value="1"/>
</dbReference>
<dbReference type="OrthoDB" id="5772680at2"/>
<keyword evidence="5 6" id="KW-0472">Membrane</keyword>
<dbReference type="InterPro" id="IPR054321">
    <property type="entry name" value="PspC-rel_TM"/>
</dbReference>
<evidence type="ECO:0000313" key="11">
    <source>
        <dbReference type="Proteomes" id="UP000199595"/>
    </source>
</evidence>
<evidence type="ECO:0000256" key="6">
    <source>
        <dbReference type="SAM" id="Phobius"/>
    </source>
</evidence>
<evidence type="ECO:0000256" key="2">
    <source>
        <dbReference type="ARBA" id="ARBA00022475"/>
    </source>
</evidence>
<dbReference type="Pfam" id="PF04024">
    <property type="entry name" value="PspC"/>
    <property type="match status" value="1"/>
</dbReference>
<comment type="subcellular location">
    <subcellularLocation>
        <location evidence="1">Cell membrane</location>
        <topology evidence="1">Single-pass membrane protein</topology>
    </subcellularLocation>
</comment>
<evidence type="ECO:0000259" key="7">
    <source>
        <dbReference type="Pfam" id="PF04024"/>
    </source>
</evidence>
<dbReference type="STRING" id="762486.SAMN05444411_103161"/>
<feature type="transmembrane region" description="Helical" evidence="6">
    <location>
        <begin position="140"/>
        <end position="164"/>
    </location>
</feature>
<sequence length="585" mass="66732">MNKTININLGGIFFHIDEIAYQKLKRYLDAIRRSLSDDPQGRDEIINDIEHRISELLSERVKDARQVVNESDIEEVTKIMGKPEDYLVDEEIFEDEPIYRKRTTSKKMFRDGEDKFLGGVCAGLAHYIGIQDVIWMRIIWLVIAFGFGVGFLIYPLLWILIPVAETTTEKLQMKGEPVNISNIEKKIREEFNDVSENIKDGVNNVTDQIKKKDIQNKAKSGFQELIDVIAKIITAIFNVFGKFIGAILILISSVMIIIGVLLLLSIGSIGLFDFGGGFNDSSAFIDLPPFMMDSVLPSWLLALFLFFAVAIPFVVLFLLGLKILSNNIKSFSTTTKLSLLGIWIISLLGLGFAGLNFATQTAHNGVYKQTEDLNLVSTDTLNIKMIGDENLSNRKELRRQYNFETVFDNDIKKLYSNRIYVDIKSTDNNTAFVKIRKESQGSNRLTANNDAESIEYEFKLTDSNLNLNGYFLSEYKNKYKNQQIDITVYLPKNSIIFLDKSTKTFLNDIDNVQNIYDRDMPKQYYKMTEKGLECLDCNPAIFGEDYKKKQDEFNLKIDENGINIKVNDKNKKAEVNIDETGITID</sequence>
<dbReference type="InterPro" id="IPR054319">
    <property type="entry name" value="PspC-rel_ToastRack"/>
</dbReference>
<evidence type="ECO:0000259" key="9">
    <source>
        <dbReference type="Pfam" id="PF22744"/>
    </source>
</evidence>
<gene>
    <name evidence="10" type="ORF">SAMN05444411_103161</name>
</gene>
<evidence type="ECO:0000256" key="5">
    <source>
        <dbReference type="ARBA" id="ARBA00023136"/>
    </source>
</evidence>
<dbReference type="Proteomes" id="UP000199595">
    <property type="component" value="Unassembled WGS sequence"/>
</dbReference>
<feature type="domain" description="Phage shock protein PspC N-terminal" evidence="7">
    <location>
        <begin position="106"/>
        <end position="163"/>
    </location>
</feature>
<feature type="transmembrane region" description="Helical" evidence="6">
    <location>
        <begin position="299"/>
        <end position="325"/>
    </location>
</feature>
<dbReference type="InterPro" id="IPR007168">
    <property type="entry name" value="Phageshock_PspC_N"/>
</dbReference>
<keyword evidence="4 6" id="KW-1133">Transmembrane helix</keyword>
<name>A0A1H2Z6R5_9FLAO</name>
<dbReference type="PANTHER" id="PTHR33885">
    <property type="entry name" value="PHAGE SHOCK PROTEIN C"/>
    <property type="match status" value="1"/>
</dbReference>
<dbReference type="RefSeq" id="WP_090122351.1">
    <property type="nucleotide sequence ID" value="NZ_FNNJ01000003.1"/>
</dbReference>
<dbReference type="InterPro" id="IPR052027">
    <property type="entry name" value="PspC"/>
</dbReference>
<dbReference type="GO" id="GO:0005886">
    <property type="term" value="C:plasma membrane"/>
    <property type="evidence" value="ECO:0007669"/>
    <property type="project" value="UniProtKB-SubCell"/>
</dbReference>
<keyword evidence="3 6" id="KW-0812">Transmembrane</keyword>